<accession>A0A7J3Z7F9</accession>
<gene>
    <name evidence="1" type="ORF">ENM66_04835</name>
</gene>
<evidence type="ECO:0000313" key="1">
    <source>
        <dbReference type="EMBL" id="HHQ50658.1"/>
    </source>
</evidence>
<organism evidence="1">
    <name type="scientific">Ignisphaera aggregans</name>
    <dbReference type="NCBI Taxonomy" id="334771"/>
    <lineage>
        <taxon>Archaea</taxon>
        <taxon>Thermoproteota</taxon>
        <taxon>Thermoprotei</taxon>
        <taxon>Desulfurococcales</taxon>
        <taxon>Desulfurococcaceae</taxon>
        <taxon>Ignisphaera</taxon>
    </lineage>
</organism>
<sequence length="83" mass="9536">MTTIPAETKQLLDVDAKESELVQLLINDTRNVIERLNILTRELIALALLIFKNGHCLLEDVEEFYNMYEALTGEHFPELNFAS</sequence>
<dbReference type="AlphaFoldDB" id="A0A7J3Z7F9"/>
<proteinExistence type="predicted"/>
<name>A0A7J3Z7F9_9CREN</name>
<comment type="caution">
    <text evidence="1">The sequence shown here is derived from an EMBL/GenBank/DDBJ whole genome shotgun (WGS) entry which is preliminary data.</text>
</comment>
<dbReference type="EMBL" id="DRYQ01000073">
    <property type="protein sequence ID" value="HHQ50658.1"/>
    <property type="molecule type" value="Genomic_DNA"/>
</dbReference>
<protein>
    <submittedName>
        <fullName evidence="1">Uncharacterized protein</fullName>
    </submittedName>
</protein>
<reference evidence="1" key="1">
    <citation type="journal article" date="2020" name="mSystems">
        <title>Genome- and Community-Level Interaction Insights into Carbon Utilization and Element Cycling Functions of Hydrothermarchaeota in Hydrothermal Sediment.</title>
        <authorList>
            <person name="Zhou Z."/>
            <person name="Liu Y."/>
            <person name="Xu W."/>
            <person name="Pan J."/>
            <person name="Luo Z.H."/>
            <person name="Li M."/>
        </authorList>
    </citation>
    <scope>NUCLEOTIDE SEQUENCE [LARGE SCALE GENOMIC DNA]</scope>
    <source>
        <strain evidence="1">SpSt-1105</strain>
    </source>
</reference>